<reference evidence="2" key="1">
    <citation type="submission" date="2020-10" db="EMBL/GenBank/DDBJ databases">
        <authorList>
            <person name="Gilroy R."/>
        </authorList>
    </citation>
    <scope>NUCLEOTIDE SEQUENCE</scope>
    <source>
        <strain evidence="2">ChiBcec16-1751</strain>
    </source>
</reference>
<comment type="caution">
    <text evidence="2">The sequence shown here is derived from an EMBL/GenBank/DDBJ whole genome shotgun (WGS) entry which is preliminary data.</text>
</comment>
<evidence type="ECO:0000313" key="2">
    <source>
        <dbReference type="EMBL" id="HIS64656.1"/>
    </source>
</evidence>
<proteinExistence type="predicted"/>
<sequence length="204" mass="23053">MAGNLKNRYLILNTQSIPVGHCTCRDDPDTEIWRLEVDYADAPKLWNMKDIRLVGAAEYCVAVEGLILRWDGDTVAMVQMTKRLGQELRQNLRLPVRFESFLYSAKKPQGRLPIFSFDLSCGGISFFCAKALPDGMRGQVVIPVTSQPLVLNIEIIRRCSSKESVPMYAAKFVDLLREEENMVREAVFGLQFHHASSSAKGQNR</sequence>
<name>A0A9D1JSY0_9FIRM</name>
<protein>
    <submittedName>
        <fullName evidence="2">PilZ domain-containing protein</fullName>
    </submittedName>
</protein>
<dbReference type="AlphaFoldDB" id="A0A9D1JSY0"/>
<evidence type="ECO:0000313" key="3">
    <source>
        <dbReference type="Proteomes" id="UP000886741"/>
    </source>
</evidence>
<reference evidence="2" key="2">
    <citation type="journal article" date="2021" name="PeerJ">
        <title>Extensive microbial diversity within the chicken gut microbiome revealed by metagenomics and culture.</title>
        <authorList>
            <person name="Gilroy R."/>
            <person name="Ravi A."/>
            <person name="Getino M."/>
            <person name="Pursley I."/>
            <person name="Horton D.L."/>
            <person name="Alikhan N.F."/>
            <person name="Baker D."/>
            <person name="Gharbi K."/>
            <person name="Hall N."/>
            <person name="Watson M."/>
            <person name="Adriaenssens E.M."/>
            <person name="Foster-Nyarko E."/>
            <person name="Jarju S."/>
            <person name="Secka A."/>
            <person name="Antonio M."/>
            <person name="Oren A."/>
            <person name="Chaudhuri R.R."/>
            <person name="La Ragione R."/>
            <person name="Hildebrand F."/>
            <person name="Pallen M.J."/>
        </authorList>
    </citation>
    <scope>NUCLEOTIDE SEQUENCE</scope>
    <source>
        <strain evidence="2">ChiBcec16-1751</strain>
    </source>
</reference>
<dbReference type="GO" id="GO:0035438">
    <property type="term" value="F:cyclic-di-GMP binding"/>
    <property type="evidence" value="ECO:0007669"/>
    <property type="project" value="InterPro"/>
</dbReference>
<dbReference type="Proteomes" id="UP000886741">
    <property type="component" value="Unassembled WGS sequence"/>
</dbReference>
<feature type="domain" description="PilZ" evidence="1">
    <location>
        <begin position="88"/>
        <end position="188"/>
    </location>
</feature>
<evidence type="ECO:0000259" key="1">
    <source>
        <dbReference type="Pfam" id="PF07238"/>
    </source>
</evidence>
<organism evidence="2 3">
    <name type="scientific">Candidatus Avoscillospira avistercoris</name>
    <dbReference type="NCBI Taxonomy" id="2840707"/>
    <lineage>
        <taxon>Bacteria</taxon>
        <taxon>Bacillati</taxon>
        <taxon>Bacillota</taxon>
        <taxon>Clostridia</taxon>
        <taxon>Eubacteriales</taxon>
        <taxon>Oscillospiraceae</taxon>
        <taxon>Oscillospiraceae incertae sedis</taxon>
        <taxon>Candidatus Avoscillospira</taxon>
    </lineage>
</organism>
<gene>
    <name evidence="2" type="ORF">IAA83_04705</name>
</gene>
<dbReference type="EMBL" id="DVJJ01000075">
    <property type="protein sequence ID" value="HIS64656.1"/>
    <property type="molecule type" value="Genomic_DNA"/>
</dbReference>
<accession>A0A9D1JSY0</accession>
<dbReference type="Pfam" id="PF07238">
    <property type="entry name" value="PilZ"/>
    <property type="match status" value="1"/>
</dbReference>
<dbReference type="InterPro" id="IPR009875">
    <property type="entry name" value="PilZ_domain"/>
</dbReference>